<reference evidence="2" key="1">
    <citation type="submission" date="2020-05" db="EMBL/GenBank/DDBJ databases">
        <authorList>
            <person name="Chiriac C."/>
            <person name="Salcher M."/>
            <person name="Ghai R."/>
            <person name="Kavagutti S V."/>
        </authorList>
    </citation>
    <scope>NUCLEOTIDE SEQUENCE</scope>
</reference>
<dbReference type="PANTHER" id="PTHR11014">
    <property type="entry name" value="PEPTIDASE M20 FAMILY MEMBER"/>
    <property type="match status" value="1"/>
</dbReference>
<evidence type="ECO:0000313" key="3">
    <source>
        <dbReference type="EMBL" id="CAB4607151.1"/>
    </source>
</evidence>
<dbReference type="SUPFAM" id="SSF55031">
    <property type="entry name" value="Bacterial exopeptidase dimerisation domain"/>
    <property type="match status" value="1"/>
</dbReference>
<evidence type="ECO:0000313" key="2">
    <source>
        <dbReference type="EMBL" id="CAB4544755.1"/>
    </source>
</evidence>
<dbReference type="PIRSF" id="PIRSF005962">
    <property type="entry name" value="Pept_M20D_amidohydro"/>
    <property type="match status" value="1"/>
</dbReference>
<dbReference type="PANTHER" id="PTHR11014:SF63">
    <property type="entry name" value="METALLOPEPTIDASE, PUTATIVE (AFU_ORTHOLOGUE AFUA_6G09600)-RELATED"/>
    <property type="match status" value="1"/>
</dbReference>
<dbReference type="EMBL" id="CAEZUR010000037">
    <property type="protein sequence ID" value="CAB4607151.1"/>
    <property type="molecule type" value="Genomic_DNA"/>
</dbReference>
<gene>
    <name evidence="2" type="ORF">UFOPK1433_00718</name>
    <name evidence="3" type="ORF">UFOPK1843_00583</name>
</gene>
<accession>A0A6J6C172</accession>
<dbReference type="EMBL" id="CAEZSN010000072">
    <property type="protein sequence ID" value="CAB4544755.1"/>
    <property type="molecule type" value="Genomic_DNA"/>
</dbReference>
<evidence type="ECO:0000259" key="1">
    <source>
        <dbReference type="Pfam" id="PF07687"/>
    </source>
</evidence>
<dbReference type="GO" id="GO:0016787">
    <property type="term" value="F:hydrolase activity"/>
    <property type="evidence" value="ECO:0007669"/>
    <property type="project" value="InterPro"/>
</dbReference>
<name>A0A6J6C172_9ZZZZ</name>
<sequence>MNLQDLVAEAGALSEELRKIRRDLHRNPEFGLDLPNTLARVLEEIDGLGEVFLGEGMTAAALLIKGAKPGPTVLLRADMDALAVIEDTGLEYASTNGYMHACGHDLHISMGIGAAKLLYQHRANLNGDVVVWFQPGEEGLAGADRMLDQKMHLVSGSKPIAAFGVHVFSVYPKGMFGSRPGPLMAAAGGFIATFKGAGGHGSMPWLSRDPISPMAQSIATLQTAINKRLDIFDDVVVNVGWVKAGDDHTENVIPETASFGATVRTFSENHSELIREIVADVLEGAAKSFGVEVAIEWMPASKVLVNDANSVLRSRKVIAELFGEGRYLDMPNPIPGGEDFASVLEEIPGAFIFMGAAPDGVDPRTAPSNHSNKAVFDDDVLPLGASFLAAIAIDTLNQ</sequence>
<dbReference type="Pfam" id="PF01546">
    <property type="entry name" value="Peptidase_M20"/>
    <property type="match status" value="1"/>
</dbReference>
<protein>
    <submittedName>
        <fullName evidence="2">Unannotated protein</fullName>
    </submittedName>
</protein>
<dbReference type="Pfam" id="PF07687">
    <property type="entry name" value="M20_dimer"/>
    <property type="match status" value="1"/>
</dbReference>
<feature type="domain" description="Peptidase M20 dimerisation" evidence="1">
    <location>
        <begin position="189"/>
        <end position="285"/>
    </location>
</feature>
<organism evidence="2">
    <name type="scientific">freshwater metagenome</name>
    <dbReference type="NCBI Taxonomy" id="449393"/>
    <lineage>
        <taxon>unclassified sequences</taxon>
        <taxon>metagenomes</taxon>
        <taxon>ecological metagenomes</taxon>
    </lineage>
</organism>
<dbReference type="AlphaFoldDB" id="A0A6J6C172"/>
<dbReference type="SUPFAM" id="SSF53187">
    <property type="entry name" value="Zn-dependent exopeptidases"/>
    <property type="match status" value="1"/>
</dbReference>
<dbReference type="InterPro" id="IPR002933">
    <property type="entry name" value="Peptidase_M20"/>
</dbReference>
<dbReference type="InterPro" id="IPR017439">
    <property type="entry name" value="Amidohydrolase"/>
</dbReference>
<dbReference type="Gene3D" id="3.30.70.360">
    <property type="match status" value="1"/>
</dbReference>
<dbReference type="Gene3D" id="3.40.630.10">
    <property type="entry name" value="Zn peptidases"/>
    <property type="match status" value="1"/>
</dbReference>
<dbReference type="InterPro" id="IPR011650">
    <property type="entry name" value="Peptidase_M20_dimer"/>
</dbReference>
<dbReference type="CDD" id="cd03886">
    <property type="entry name" value="M20_Acy1"/>
    <property type="match status" value="1"/>
</dbReference>
<dbReference type="NCBIfam" id="TIGR01891">
    <property type="entry name" value="amidohydrolases"/>
    <property type="match status" value="1"/>
</dbReference>
<proteinExistence type="predicted"/>
<dbReference type="InterPro" id="IPR036264">
    <property type="entry name" value="Bact_exopeptidase_dim_dom"/>
</dbReference>